<dbReference type="Proteomes" id="UP000198994">
    <property type="component" value="Unassembled WGS sequence"/>
</dbReference>
<dbReference type="GO" id="GO:0005576">
    <property type="term" value="C:extracellular region"/>
    <property type="evidence" value="ECO:0007669"/>
    <property type="project" value="UniProtKB-SubCell"/>
</dbReference>
<dbReference type="InterPro" id="IPR011049">
    <property type="entry name" value="Serralysin-like_metalloprot_C"/>
</dbReference>
<protein>
    <submittedName>
        <fullName evidence="3">Ca2+-binding protein, RTX toxin-related</fullName>
    </submittedName>
</protein>
<dbReference type="InterPro" id="IPR001343">
    <property type="entry name" value="Hemolysn_Ca-bd"/>
</dbReference>
<accession>A0A1G7J3K9</accession>
<gene>
    <name evidence="3" type="ORF">SAMN04488105_11474</name>
</gene>
<dbReference type="PRINTS" id="PR00313">
    <property type="entry name" value="CABNDNGRPT"/>
</dbReference>
<dbReference type="RefSeq" id="WP_089962443.1">
    <property type="nucleotide sequence ID" value="NZ_FNAV01000014.1"/>
</dbReference>
<dbReference type="AlphaFoldDB" id="A0A1G7J3K9"/>
<name>A0A1G7J3K9_9RHOB</name>
<proteinExistence type="predicted"/>
<dbReference type="STRING" id="282683.SAMN04488105_11474"/>
<keyword evidence="2" id="KW-0964">Secreted</keyword>
<dbReference type="Pfam" id="PF00353">
    <property type="entry name" value="HemolysinCabind"/>
    <property type="match status" value="10"/>
</dbReference>
<evidence type="ECO:0000256" key="1">
    <source>
        <dbReference type="ARBA" id="ARBA00004613"/>
    </source>
</evidence>
<dbReference type="Gene3D" id="2.150.10.10">
    <property type="entry name" value="Serralysin-like metalloprotease, C-terminal"/>
    <property type="match status" value="7"/>
</dbReference>
<dbReference type="PANTHER" id="PTHR38340:SF1">
    <property type="entry name" value="S-LAYER PROTEIN"/>
    <property type="match status" value="1"/>
</dbReference>
<evidence type="ECO:0000313" key="3">
    <source>
        <dbReference type="EMBL" id="SDF19463.1"/>
    </source>
</evidence>
<organism evidence="3 4">
    <name type="scientific">Salipiger thiooxidans</name>
    <dbReference type="NCBI Taxonomy" id="282683"/>
    <lineage>
        <taxon>Bacteria</taxon>
        <taxon>Pseudomonadati</taxon>
        <taxon>Pseudomonadota</taxon>
        <taxon>Alphaproteobacteria</taxon>
        <taxon>Rhodobacterales</taxon>
        <taxon>Roseobacteraceae</taxon>
        <taxon>Salipiger</taxon>
    </lineage>
</organism>
<evidence type="ECO:0000313" key="4">
    <source>
        <dbReference type="Proteomes" id="UP000198994"/>
    </source>
</evidence>
<dbReference type="EMBL" id="FNAV01000014">
    <property type="protein sequence ID" value="SDF19463.1"/>
    <property type="molecule type" value="Genomic_DNA"/>
</dbReference>
<dbReference type="SUPFAM" id="SSF51120">
    <property type="entry name" value="beta-Roll"/>
    <property type="match status" value="4"/>
</dbReference>
<keyword evidence="4" id="KW-1185">Reference proteome</keyword>
<dbReference type="InterPro" id="IPR050557">
    <property type="entry name" value="RTX_toxin/Mannuronan_C5-epim"/>
</dbReference>
<dbReference type="PROSITE" id="PS00330">
    <property type="entry name" value="HEMOLYSIN_CALCIUM"/>
    <property type="match status" value="4"/>
</dbReference>
<dbReference type="InterPro" id="IPR018511">
    <property type="entry name" value="Hemolysin-typ_Ca-bd_CS"/>
</dbReference>
<comment type="subcellular location">
    <subcellularLocation>
        <location evidence="1">Secreted</location>
    </subcellularLocation>
</comment>
<reference evidence="4" key="1">
    <citation type="submission" date="2016-10" db="EMBL/GenBank/DDBJ databases">
        <authorList>
            <person name="Varghese N."/>
            <person name="Submissions S."/>
        </authorList>
    </citation>
    <scope>NUCLEOTIDE SEQUENCE [LARGE SCALE GENOMIC DNA]</scope>
    <source>
        <strain evidence="4">DSM 10146</strain>
    </source>
</reference>
<dbReference type="PANTHER" id="PTHR38340">
    <property type="entry name" value="S-LAYER PROTEIN"/>
    <property type="match status" value="1"/>
</dbReference>
<dbReference type="GO" id="GO:0005509">
    <property type="term" value="F:calcium ion binding"/>
    <property type="evidence" value="ECO:0007669"/>
    <property type="project" value="InterPro"/>
</dbReference>
<sequence>MPNTPVAWLPETLIPSTSSGTDADSHVVQLSNGNVLIVWTAFDDGDYDVWGRILDPFGNVVSAELYLGETDNADDFPAVAALPDGGFLIAHEVDTGSFDDIRVRQFDAEGVQEALAYAFFDGSNGVPNGFVPEIAVSSSTSAMVIWSQQESATESDVYARIWNSDTESFTGAATLILGGGSVTTYPYIDIDVLSNGNYVVAAGRNNGTGDTDIVIRILSPTGANVLSITSIAGTAGDSELDYDPSVTALAGGGFVVAWRNFDTDDDILAQVFDASGSATSGVIVVSNLGGVDDANEPVVVALDDGGFMVIYDEDTLDQLIAQRFNASGAQVGSNFVISDEANASQPDATLLADGRVQVTYTLNSRIYTQILDVRDAASEGDMPLSGSQFDYWAGTVGNDTFTVDSGAGDVRGGAGNDDITELGAIRNYFGDAGNDTLRVSSAINSDLHDGGSGNDWIDFSNSGENGLEIDLTAELVTDTNANTEQMISFENAIGTAGDDTVTDAVTENNELILGAGNDLVNHLGGLNEDGDTITGGGGNDTVAQTGIGWSFNFFGGAGRDTADFSGTTYGTLGMLVDLATETYDYLYTSTRTAYGASFDIQSVENVFGSNEHDNLFGDGADNIFLGNGGDDSINGRGGADTINGGLGNDTIIGGLGDDVIAGAQGADSMFGNNGRDTLSYSASNAGINITLETGANTGGHAQGDFITGFERIVGSAFADTIDANSRNLTTVEAGGGNDRIIGGANTQTMRGQGGNDTITAYAGANFNSTSVADFLDGGSGRDVLAGAAGDDTIIGGLGDDVVAGNAGADSMEGGNGRDTLSYANSNAAVNVLLESGANTGGHAQGDFITGFERVVGSSFNDVINANNRNLTTIEAGGGNDRIIGGGNTQTMRGGGGNDTITAYAGANFNSTSTADVIEGGNGDDVLAGAAGDDTIIGGLGDDVIAGNAGADSLVGNNGKDTVSYANSNAGVQVLMNSATNTGGHADGDILEGFDRLVGSAFGDVLDANSINTVTIEGGGGNDIIIGGGNFQTLRGGGGNDTITGYSGGNPASTSTLDSIEGGSGNDVLAGANGDDTILGGSGNDIIRANGGNDTVAGGSGADTFIFGLSSEVDTILDFQDDIDTLRLDATLWGGGMTAQQVVNTFADDSSGDTIFDFGGGRIVALDGVTDKQDMVDDLSFF</sequence>
<evidence type="ECO:0000256" key="2">
    <source>
        <dbReference type="ARBA" id="ARBA00022525"/>
    </source>
</evidence>